<dbReference type="GO" id="GO:0006304">
    <property type="term" value="P:DNA modification"/>
    <property type="evidence" value="ECO:0007669"/>
    <property type="project" value="InterPro"/>
</dbReference>
<organism evidence="7 8">
    <name type="scientific">Brooklawnia propionicigenes</name>
    <dbReference type="NCBI Taxonomy" id="3041175"/>
    <lineage>
        <taxon>Bacteria</taxon>
        <taxon>Bacillati</taxon>
        <taxon>Actinomycetota</taxon>
        <taxon>Actinomycetes</taxon>
        <taxon>Propionibacteriales</taxon>
        <taxon>Propionibacteriaceae</taxon>
        <taxon>Brooklawnia</taxon>
    </lineage>
</organism>
<evidence type="ECO:0000256" key="4">
    <source>
        <dbReference type="ARBA" id="ARBA00022691"/>
    </source>
</evidence>
<evidence type="ECO:0000313" key="7">
    <source>
        <dbReference type="EMBL" id="BEH02255.1"/>
    </source>
</evidence>
<dbReference type="Gene3D" id="3.40.50.150">
    <property type="entry name" value="Vaccinia Virus protein VP39"/>
    <property type="match status" value="2"/>
</dbReference>
<gene>
    <name evidence="7" type="ORF">brsh051_15360</name>
</gene>
<dbReference type="Proteomes" id="UP001431656">
    <property type="component" value="Chromosome"/>
</dbReference>
<dbReference type="RefSeq" id="WP_286263719.1">
    <property type="nucleotide sequence ID" value="NZ_AP028056.1"/>
</dbReference>
<dbReference type="Pfam" id="PF07669">
    <property type="entry name" value="Eco57I"/>
    <property type="match status" value="1"/>
</dbReference>
<name>A0AAN0KBU7_9ACTN</name>
<keyword evidence="4" id="KW-0949">S-adenosyl-L-methionine</keyword>
<evidence type="ECO:0000313" key="8">
    <source>
        <dbReference type="Proteomes" id="UP001431656"/>
    </source>
</evidence>
<protein>
    <recommendedName>
        <fullName evidence="1">site-specific DNA-methyltransferase (adenine-specific)</fullName>
        <ecNumber evidence="1">2.1.1.72</ecNumber>
    </recommendedName>
</protein>
<dbReference type="GO" id="GO:0032259">
    <property type="term" value="P:methylation"/>
    <property type="evidence" value="ECO:0007669"/>
    <property type="project" value="UniProtKB-KW"/>
</dbReference>
<dbReference type="PANTHER" id="PTHR33841:SF1">
    <property type="entry name" value="DNA METHYLTRANSFERASE A"/>
    <property type="match status" value="1"/>
</dbReference>
<dbReference type="KEGG" id="broo:brsh051_15360"/>
<evidence type="ECO:0000256" key="3">
    <source>
        <dbReference type="ARBA" id="ARBA00022679"/>
    </source>
</evidence>
<evidence type="ECO:0000256" key="2">
    <source>
        <dbReference type="ARBA" id="ARBA00022603"/>
    </source>
</evidence>
<sequence>MAAESFVGVRVAGGLLPAELLSRIAAGELAGQTSGDYHLAPGETVREAANRAWAYLTGVWATYRQAAEKLPESDRGTTLTRERWLLILLRELGYGRVPTTPAGGLAAGDKRLPISHVWEYVPVHLLGHRIDLDRRTVGVAGAATSSPQSMVQELLNRSDANQWAILSNGLTLRLLRDSTSLVGSAYIEFDLEAIFDGDLFADFLLLFSVCHQSRLEVRDPEKGPASCWLEAWRTESLESGSRALNQLRDGVIQAITTLGTGLLGHPANSQLRDGLADGSLRIEDINHGLLRVVYRLLFTFVAEDRGLLLAPDADPAIRQRYRDYFSTERLRRTARRRRGTRHTDQWRALNLVWDGLGSVDGRPELGLVGIGGLFEPGALDLFRGCDLSNDALLRAVRYLSLVEEPGSKMKRVVDYRHLGAEELGSIYEALLEFVPSWDAGRRVFELLSAAGNDRKSTGSYYTPTSLIDCLLDSALDPVLDRAERKPDPEAALLALTVCDPACGSGHFLVAAARRIAKRVAAIRTGDPEPPPERVREALGDVVGRCIYGVDLNPLAAELAKVSLWLETLDPGRPLAFLDAQIKVGNSLIGATPALMAQGVPDAAFVALEGDDKKTTTALKKQNKAERSGQDLLFGDDDVALTLDAAVAGDLSALIGGGRPASLADIHARQQRLKAVEANPGLQQQRLLADAWCAAFVWPKQPGGPKAITDRSLHALARGEALPPATLATVHELAAEYRFFHWHLEFPHLFRPGGPTDGPGWRGGFDVVLGNPPWEHIELKEQEFFAVRSPEIGAASGARRKRLIDGLPETNPALAAEYASAKRHIDGTRHFLANSGRYPLCGRGRIKTDTVFAELGRHLMASHGRFGLVLPTGIATDATTQYFFKDLVERANLVSLYDFENRRPLFEGVDSRFKFCLLTLTGRDERVAQAEFAFFAHDSSDLLKDDARFELTPEEIQLLNPNTGTCPIFRTRRDAEITLGIYRRVPVLINENDPVNGNPWGISFMQGLFNMTSDSHLFHTRHELEADGWTLNGNVFERSLDGGGVARMLPLYEAKMIHLYDTRWATYEPDGSIRPMTEEEKATRPSPMPRYWVPESDVDRKLAGRWDKNWFLGWRDICRATDERTSISTVLPRVALGNKIPVAMPDCSLAQATMLQAALASFALDFAARQKLGSITMNYFVFMQLPVLRPDAFSRSDLPVRGGLSAWLSRRVDRLNGWIADEQERGWVRAEIDAAVFHLFGLSRDEVSYVMDTFPIVKRKDEAAFGAYRTKDLILSAYDAMAEAKSSGRTYQPPWPQEVHA</sequence>
<comment type="catalytic activity">
    <reaction evidence="5">
        <text>a 2'-deoxyadenosine in DNA + S-adenosyl-L-methionine = an N(6)-methyl-2'-deoxyadenosine in DNA + S-adenosyl-L-homocysteine + H(+)</text>
        <dbReference type="Rhea" id="RHEA:15197"/>
        <dbReference type="Rhea" id="RHEA-COMP:12418"/>
        <dbReference type="Rhea" id="RHEA-COMP:12419"/>
        <dbReference type="ChEBI" id="CHEBI:15378"/>
        <dbReference type="ChEBI" id="CHEBI:57856"/>
        <dbReference type="ChEBI" id="CHEBI:59789"/>
        <dbReference type="ChEBI" id="CHEBI:90615"/>
        <dbReference type="ChEBI" id="CHEBI:90616"/>
        <dbReference type="EC" id="2.1.1.72"/>
    </reaction>
</comment>
<dbReference type="InterPro" id="IPR011639">
    <property type="entry name" value="MethylTrfase_TaqI-like_dom"/>
</dbReference>
<reference evidence="7" key="1">
    <citation type="journal article" date="2024" name="Int. J. Syst. Evol. Microbiol.">
        <title>Brooklawnia propionicigenes sp. nov., a facultatively anaerobic, propionate-producing bacterium isolated from a methanogenic reactor treating waste from cattle farms.</title>
        <authorList>
            <person name="Akita Y."/>
            <person name="Ueki A."/>
            <person name="Tonouchi A."/>
            <person name="Sugawara Y."/>
            <person name="Honma S."/>
            <person name="Kaku N."/>
            <person name="Ueki K."/>
        </authorList>
    </citation>
    <scope>NUCLEOTIDE SEQUENCE</scope>
    <source>
        <strain evidence="7">SH051</strain>
    </source>
</reference>
<keyword evidence="2 7" id="KW-0489">Methyltransferase</keyword>
<dbReference type="InterPro" id="IPR029063">
    <property type="entry name" value="SAM-dependent_MTases_sf"/>
</dbReference>
<dbReference type="PRINTS" id="PR00507">
    <property type="entry name" value="N12N6MTFRASE"/>
</dbReference>
<evidence type="ECO:0000256" key="1">
    <source>
        <dbReference type="ARBA" id="ARBA00011900"/>
    </source>
</evidence>
<dbReference type="PANTHER" id="PTHR33841">
    <property type="entry name" value="DNA METHYLTRANSFERASE YEEA-RELATED"/>
    <property type="match status" value="1"/>
</dbReference>
<feature type="domain" description="Type II methyltransferase M.TaqI-like" evidence="6">
    <location>
        <begin position="545"/>
        <end position="781"/>
    </location>
</feature>
<keyword evidence="3" id="KW-0808">Transferase</keyword>
<evidence type="ECO:0000259" key="6">
    <source>
        <dbReference type="Pfam" id="PF07669"/>
    </source>
</evidence>
<dbReference type="SUPFAM" id="SSF53335">
    <property type="entry name" value="S-adenosyl-L-methionine-dependent methyltransferases"/>
    <property type="match status" value="1"/>
</dbReference>
<dbReference type="EMBL" id="AP028056">
    <property type="protein sequence ID" value="BEH02255.1"/>
    <property type="molecule type" value="Genomic_DNA"/>
</dbReference>
<dbReference type="GO" id="GO:0009007">
    <property type="term" value="F:site-specific DNA-methyltransferase (adenine-specific) activity"/>
    <property type="evidence" value="ECO:0007669"/>
    <property type="project" value="UniProtKB-EC"/>
</dbReference>
<proteinExistence type="predicted"/>
<accession>A0AAN0KBU7</accession>
<dbReference type="InterPro" id="IPR050953">
    <property type="entry name" value="N4_N6_ade-DNA_methylase"/>
</dbReference>
<keyword evidence="8" id="KW-1185">Reference proteome</keyword>
<dbReference type="REBASE" id="713881">
    <property type="entry name" value="Bsp051ORF15370P"/>
</dbReference>
<evidence type="ECO:0000256" key="5">
    <source>
        <dbReference type="ARBA" id="ARBA00047942"/>
    </source>
</evidence>
<dbReference type="EC" id="2.1.1.72" evidence="1"/>